<feature type="compositionally biased region" description="Acidic residues" evidence="1">
    <location>
        <begin position="91"/>
        <end position="108"/>
    </location>
</feature>
<dbReference type="PANTHER" id="PTHR46033:SF1">
    <property type="entry name" value="PROTEIN MAIN-LIKE 2"/>
    <property type="match status" value="1"/>
</dbReference>
<accession>A0A1S3E6D3</accession>
<dbReference type="PANTHER" id="PTHR46033">
    <property type="entry name" value="PROTEIN MAIN-LIKE 2"/>
    <property type="match status" value="1"/>
</dbReference>
<evidence type="ECO:0000313" key="3">
    <source>
        <dbReference type="RefSeq" id="XP_012570561.1"/>
    </source>
</evidence>
<dbReference type="AlphaFoldDB" id="A0A1S3E6D3"/>
<reference evidence="3" key="2">
    <citation type="submission" date="2025-08" db="UniProtKB">
        <authorList>
            <consortium name="RefSeq"/>
        </authorList>
    </citation>
    <scope>IDENTIFICATION</scope>
    <source>
        <tissue evidence="3">Etiolated seedlings</tissue>
    </source>
</reference>
<protein>
    <submittedName>
        <fullName evidence="3">Uncharacterized protein LOC101502559</fullName>
    </submittedName>
</protein>
<dbReference type="Proteomes" id="UP000087171">
    <property type="component" value="Chromosome Ca4"/>
</dbReference>
<proteinExistence type="predicted"/>
<keyword evidence="2" id="KW-1185">Reference proteome</keyword>
<dbReference type="InterPro" id="IPR044824">
    <property type="entry name" value="MAIN-like"/>
</dbReference>
<gene>
    <name evidence="3" type="primary">LOC101502559</name>
</gene>
<name>A0A1S3E6D3_CICAR</name>
<organism evidence="2 3">
    <name type="scientific">Cicer arietinum</name>
    <name type="common">Chickpea</name>
    <name type="synonym">Garbanzo</name>
    <dbReference type="NCBI Taxonomy" id="3827"/>
    <lineage>
        <taxon>Eukaryota</taxon>
        <taxon>Viridiplantae</taxon>
        <taxon>Streptophyta</taxon>
        <taxon>Embryophyta</taxon>
        <taxon>Tracheophyta</taxon>
        <taxon>Spermatophyta</taxon>
        <taxon>Magnoliopsida</taxon>
        <taxon>eudicotyledons</taxon>
        <taxon>Gunneridae</taxon>
        <taxon>Pentapetalae</taxon>
        <taxon>rosids</taxon>
        <taxon>fabids</taxon>
        <taxon>Fabales</taxon>
        <taxon>Fabaceae</taxon>
        <taxon>Papilionoideae</taxon>
        <taxon>50 kb inversion clade</taxon>
        <taxon>NPAAA clade</taxon>
        <taxon>Hologalegina</taxon>
        <taxon>IRL clade</taxon>
        <taxon>Cicereae</taxon>
        <taxon>Cicer</taxon>
    </lineage>
</organism>
<evidence type="ECO:0000313" key="2">
    <source>
        <dbReference type="Proteomes" id="UP000087171"/>
    </source>
</evidence>
<dbReference type="RefSeq" id="XP_012570561.1">
    <property type="nucleotide sequence ID" value="XM_012715107.1"/>
</dbReference>
<feature type="region of interest" description="Disordered" evidence="1">
    <location>
        <begin position="68"/>
        <end position="115"/>
    </location>
</feature>
<reference evidence="2" key="1">
    <citation type="journal article" date="2013" name="Nat. Biotechnol.">
        <title>Draft genome sequence of chickpea (Cicer arietinum) provides a resource for trait improvement.</title>
        <authorList>
            <person name="Varshney R.K."/>
            <person name="Song C."/>
            <person name="Saxena R.K."/>
            <person name="Azam S."/>
            <person name="Yu S."/>
            <person name="Sharpe A.G."/>
            <person name="Cannon S."/>
            <person name="Baek J."/>
            <person name="Rosen B.D."/>
            <person name="Tar'an B."/>
            <person name="Millan T."/>
            <person name="Zhang X."/>
            <person name="Ramsay L.D."/>
            <person name="Iwata A."/>
            <person name="Wang Y."/>
            <person name="Nelson W."/>
            <person name="Farmer A.D."/>
            <person name="Gaur P.M."/>
            <person name="Soderlund C."/>
            <person name="Penmetsa R.V."/>
            <person name="Xu C."/>
            <person name="Bharti A.K."/>
            <person name="He W."/>
            <person name="Winter P."/>
            <person name="Zhao S."/>
            <person name="Hane J.K."/>
            <person name="Carrasquilla-Garcia N."/>
            <person name="Condie J.A."/>
            <person name="Upadhyaya H.D."/>
            <person name="Luo M.C."/>
            <person name="Thudi M."/>
            <person name="Gowda C.L."/>
            <person name="Singh N.P."/>
            <person name="Lichtenzveig J."/>
            <person name="Gali K.K."/>
            <person name="Rubio J."/>
            <person name="Nadarajan N."/>
            <person name="Dolezel J."/>
            <person name="Bansal K.C."/>
            <person name="Xu X."/>
            <person name="Edwards D."/>
            <person name="Zhang G."/>
            <person name="Kahl G."/>
            <person name="Gil J."/>
            <person name="Singh K.B."/>
            <person name="Datta S.K."/>
            <person name="Jackson S.A."/>
            <person name="Wang J."/>
            <person name="Cook D.R."/>
        </authorList>
    </citation>
    <scope>NUCLEOTIDE SEQUENCE [LARGE SCALE GENOMIC DNA]</scope>
    <source>
        <strain evidence="2">cv. CDC Frontier</strain>
    </source>
</reference>
<sequence>MVFMFSGFDDTKFTYVNLVDVGFNFGVHVREIRLRRFEMVHTMFTNRAGRVILDKGTLNDDVRRVRPTASARAHHAQHEQRRLRKQQAEEAQPEEVQAEETQQDEADDGYPGGPVDRSVLRTYGDHVATRLWDGVDREELRVFSNGKKLKEAIIENEELQDDRQRYNFCLCREMASRHNSFHLPIGEMIITLDGVSSLLHIPITGAFFSVSIFNKDDAAKLLGELLGRPQLMWGYAWGVVALAYLYDNLREASMHQTGTVSGYLTLLQVFALAFVV</sequence>
<evidence type="ECO:0000256" key="1">
    <source>
        <dbReference type="SAM" id="MobiDB-lite"/>
    </source>
</evidence>
<dbReference type="PaxDb" id="3827-XP_004498221.1"/>
<dbReference type="GO" id="GO:0010073">
    <property type="term" value="P:meristem maintenance"/>
    <property type="evidence" value="ECO:0007669"/>
    <property type="project" value="InterPro"/>
</dbReference>